<evidence type="ECO:0000256" key="9">
    <source>
        <dbReference type="ARBA" id="ARBA00022989"/>
    </source>
</evidence>
<evidence type="ECO:0000256" key="10">
    <source>
        <dbReference type="ARBA" id="ARBA00023136"/>
    </source>
</evidence>
<reference evidence="15" key="1">
    <citation type="journal article" date="2021" name="Genome Biol. Evol.">
        <title>The assembled and annotated genome of the fairy-ring fungus Marasmius oreades.</title>
        <authorList>
            <person name="Hiltunen M."/>
            <person name="Ament-Velasquez S.L."/>
            <person name="Johannesson H."/>
        </authorList>
    </citation>
    <scope>NUCLEOTIDE SEQUENCE</scope>
    <source>
        <strain evidence="15">03SP1</strain>
    </source>
</reference>
<feature type="domain" description="ALG11 mannosyltransferase N-terminal" evidence="14">
    <location>
        <begin position="59"/>
        <end position="265"/>
    </location>
</feature>
<dbReference type="AlphaFoldDB" id="A0A9P7RSD4"/>
<dbReference type="InterPro" id="IPR001296">
    <property type="entry name" value="Glyco_trans_1"/>
</dbReference>
<dbReference type="GO" id="GO:0006487">
    <property type="term" value="P:protein N-linked glycosylation"/>
    <property type="evidence" value="ECO:0007669"/>
    <property type="project" value="TreeGrafter"/>
</dbReference>
<evidence type="ECO:0000256" key="1">
    <source>
        <dbReference type="ARBA" id="ARBA00004389"/>
    </source>
</evidence>
<dbReference type="RefSeq" id="XP_043005330.1">
    <property type="nucleotide sequence ID" value="XM_043157960.1"/>
</dbReference>
<dbReference type="InterPro" id="IPR038013">
    <property type="entry name" value="ALG11"/>
</dbReference>
<evidence type="ECO:0000256" key="4">
    <source>
        <dbReference type="ARBA" id="ARBA00022018"/>
    </source>
</evidence>
<evidence type="ECO:0000313" key="15">
    <source>
        <dbReference type="EMBL" id="KAG7088859.1"/>
    </source>
</evidence>
<keyword evidence="16" id="KW-1185">Reference proteome</keyword>
<dbReference type="PANTHER" id="PTHR45919">
    <property type="entry name" value="GDP-MAN:MAN(3)GLCNAC(2)-PP-DOL ALPHA-1,2-MANNOSYLTRANSFERASE"/>
    <property type="match status" value="1"/>
</dbReference>
<keyword evidence="8 12" id="KW-0256">Endoplasmic reticulum</keyword>
<evidence type="ECO:0000259" key="14">
    <source>
        <dbReference type="Pfam" id="PF15924"/>
    </source>
</evidence>
<sequence>MFGLVFAISFWTLALVTTSFWFSTPWILLHLYFTYNRSANKTRRDDALKSLGVSSTNRRLVGFFHPYCNAGGGGERVLWAAVAALQRNEPEVISVVYSGDVDTSKEEIIEKVKTRFGITLDPSKIIFVFLRLRGLLDAATWPYFTLLGQSIGSMYLVWEAMTKLIPDLYIDTMGYAFTFHVVNWVAHVPVGTYVHYPTISTDMLGGVKNHKRWHTSLDTISSSYILSSARLVYYRLFMYYYSLSLRSASFLIVNSSWTKDHVDSILQHTDPFIDFIHLCNPVLLALYFLTTYNKNPITSSQVIYPPCDTREMVSFPLKERERVIVSVAQFRPGKDHATQLYALHELIKAHPEYGKTGTTGKTAVKLVLIGGCRNEEDASRVSELKMLAKELGLEDRVEFFVNASYSDMLEWLRKASIGMNTMVEEHFGINIVEYMAAGVIPVVHASGGPLKDIVVPYDGKPTGYHAQTPGEFAEALHTALSLDAEEDLAIRERARAWAVMKFSQEEFEKGWDCSGWKKLIRN</sequence>
<organism evidence="15 16">
    <name type="scientific">Marasmius oreades</name>
    <name type="common">fairy-ring Marasmius</name>
    <dbReference type="NCBI Taxonomy" id="181124"/>
    <lineage>
        <taxon>Eukaryota</taxon>
        <taxon>Fungi</taxon>
        <taxon>Dikarya</taxon>
        <taxon>Basidiomycota</taxon>
        <taxon>Agaricomycotina</taxon>
        <taxon>Agaricomycetes</taxon>
        <taxon>Agaricomycetidae</taxon>
        <taxon>Agaricales</taxon>
        <taxon>Marasmiineae</taxon>
        <taxon>Marasmiaceae</taxon>
        <taxon>Marasmius</taxon>
    </lineage>
</organism>
<keyword evidence="10 12" id="KW-0472">Membrane</keyword>
<evidence type="ECO:0000256" key="7">
    <source>
        <dbReference type="ARBA" id="ARBA00022692"/>
    </source>
</evidence>
<comment type="subcellular location">
    <subcellularLocation>
        <location evidence="1">Endoplasmic reticulum membrane</location>
        <topology evidence="1">Single-pass membrane protein</topology>
    </subcellularLocation>
</comment>
<dbReference type="KEGG" id="more:E1B28_012813"/>
<comment type="similarity">
    <text evidence="12">Belongs to the glycosyltransferase group 1 family. Glycosyltransferase 4 subfamily.</text>
</comment>
<evidence type="ECO:0000313" key="16">
    <source>
        <dbReference type="Proteomes" id="UP001049176"/>
    </source>
</evidence>
<dbReference type="SUPFAM" id="SSF53756">
    <property type="entry name" value="UDP-Glycosyltransferase/glycogen phosphorylase"/>
    <property type="match status" value="1"/>
</dbReference>
<comment type="pathway">
    <text evidence="2 12">Protein modification; protein glycosylation.</text>
</comment>
<dbReference type="GO" id="GO:0004377">
    <property type="term" value="F:GDP-Man:Man(3)GlcNAc(2)-PP-Dol alpha-1,2-mannosyltransferase activity"/>
    <property type="evidence" value="ECO:0007669"/>
    <property type="project" value="UniProtKB-UniRule"/>
</dbReference>
<dbReference type="PANTHER" id="PTHR45919:SF1">
    <property type="entry name" value="GDP-MAN:MAN(3)GLCNAC(2)-PP-DOL ALPHA-1,2-MANNOSYLTRANSFERASE"/>
    <property type="match status" value="1"/>
</dbReference>
<comment type="function">
    <text evidence="12">GDP-Man:Man(3)GlcNAc(2)-PP-Dol alpha-1,2-mannosyltransferase that operates in the biosynthetic pathway of dolichol-linked oligosaccharides, the glycan precursors employed in protein asparagine (N)-glycosylation. The assembly of dolichol-linked oligosaccharides begins on the cytosolic side of the endoplasmic reticulum membrane and finishes in its lumen. The sequential addition of sugars to dolichol pyrophosphate produces dolichol-linked oligosaccharides containing fourteen sugars, including two GlcNAcs, nine mannoses and three glucoses. Once assembled, the oligosaccharide is transferred from the lipid to nascent proteins by oligosaccharyltransferases. Catalyzes, on the cytoplasmic face of the endoplasmic reticulum, the addition of the fourth and fifth mannose residues to the dolichol-linked oligosaccharide chain, to produce Man(5)GlcNAc(2)-PP-dolichol core oligosaccharide.</text>
</comment>
<feature type="domain" description="Glycosyl transferase family 1" evidence="13">
    <location>
        <begin position="313"/>
        <end position="497"/>
    </location>
</feature>
<dbReference type="Proteomes" id="UP001049176">
    <property type="component" value="Chromosome 8"/>
</dbReference>
<accession>A0A9P7RSD4</accession>
<name>A0A9P7RSD4_9AGAR</name>
<dbReference type="Gene3D" id="3.40.50.2000">
    <property type="entry name" value="Glycogen Phosphorylase B"/>
    <property type="match status" value="1"/>
</dbReference>
<evidence type="ECO:0000256" key="3">
    <source>
        <dbReference type="ARBA" id="ARBA00012645"/>
    </source>
</evidence>
<dbReference type="CDD" id="cd03806">
    <property type="entry name" value="GT4_ALG11-like"/>
    <property type="match status" value="1"/>
</dbReference>
<keyword evidence="6 12" id="KW-0808">Transferase</keyword>
<evidence type="ECO:0000259" key="13">
    <source>
        <dbReference type="Pfam" id="PF00534"/>
    </source>
</evidence>
<evidence type="ECO:0000256" key="6">
    <source>
        <dbReference type="ARBA" id="ARBA00022679"/>
    </source>
</evidence>
<feature type="transmembrane region" description="Helical" evidence="12">
    <location>
        <begin position="6"/>
        <end position="33"/>
    </location>
</feature>
<dbReference type="EMBL" id="CM032188">
    <property type="protein sequence ID" value="KAG7088859.1"/>
    <property type="molecule type" value="Genomic_DNA"/>
</dbReference>
<dbReference type="Pfam" id="PF00534">
    <property type="entry name" value="Glycos_transf_1"/>
    <property type="match status" value="1"/>
</dbReference>
<keyword evidence="7 12" id="KW-0812">Transmembrane</keyword>
<protein>
    <recommendedName>
        <fullName evidence="4 12">GDP-Man:Man(3)GlcNAc(2)-PP-Dol alpha-1,2-mannosyltransferase</fullName>
        <ecNumber evidence="3 12">2.4.1.131</ecNumber>
    </recommendedName>
</protein>
<evidence type="ECO:0000256" key="11">
    <source>
        <dbReference type="ARBA" id="ARBA00045065"/>
    </source>
</evidence>
<comment type="catalytic activity">
    <reaction evidence="11 12">
        <text>an alpha-D-Man-(1-&gt;3)-[alpha-D-Man-(1-&gt;6)]-beta-D-Man-(1-&gt;4)-beta-D-GlcNAc-(1-&gt;4)-alpha-D-GlcNAc-diphospho-di-trans,poly-cis-dolichol + 2 GDP-alpha-D-mannose = an alpha-D-Man-(1-&gt;2)-alpha-D-Man-(1-&gt;2)-alpha-D-Man-(1-&gt;3)-[alpha-D-Man-(1-&gt;6)]-beta-D-Man-(1-&gt;4)-beta-D-GlcNAc-(1-&gt;4)-alpha-D-GlcNAc-diphospho-di-trans,poly-cis-dolichol + 2 GDP + 2 H(+)</text>
        <dbReference type="Rhea" id="RHEA:29523"/>
        <dbReference type="Rhea" id="RHEA-COMP:19515"/>
        <dbReference type="Rhea" id="RHEA-COMP:19516"/>
        <dbReference type="ChEBI" id="CHEBI:15378"/>
        <dbReference type="ChEBI" id="CHEBI:57527"/>
        <dbReference type="ChEBI" id="CHEBI:58189"/>
        <dbReference type="ChEBI" id="CHEBI:132511"/>
        <dbReference type="ChEBI" id="CHEBI:132515"/>
        <dbReference type="EC" id="2.4.1.131"/>
    </reaction>
    <physiologicalReaction direction="left-to-right" evidence="11 12">
        <dbReference type="Rhea" id="RHEA:29524"/>
    </physiologicalReaction>
</comment>
<keyword evidence="5 12" id="KW-0328">Glycosyltransferase</keyword>
<evidence type="ECO:0000256" key="5">
    <source>
        <dbReference type="ARBA" id="ARBA00022676"/>
    </source>
</evidence>
<evidence type="ECO:0000256" key="12">
    <source>
        <dbReference type="RuleBase" id="RU367051"/>
    </source>
</evidence>
<dbReference type="EC" id="2.4.1.131" evidence="3 12"/>
<comment type="caution">
    <text evidence="15">The sequence shown here is derived from an EMBL/GenBank/DDBJ whole genome shotgun (WGS) entry which is preliminary data.</text>
</comment>
<dbReference type="GO" id="GO:0005789">
    <property type="term" value="C:endoplasmic reticulum membrane"/>
    <property type="evidence" value="ECO:0007669"/>
    <property type="project" value="UniProtKB-SubCell"/>
</dbReference>
<dbReference type="Pfam" id="PF15924">
    <property type="entry name" value="ALG11_N"/>
    <property type="match status" value="1"/>
</dbReference>
<evidence type="ECO:0000256" key="8">
    <source>
        <dbReference type="ARBA" id="ARBA00022824"/>
    </source>
</evidence>
<dbReference type="InterPro" id="IPR031814">
    <property type="entry name" value="ALG11_N"/>
</dbReference>
<dbReference type="OrthoDB" id="2276068at2759"/>
<keyword evidence="9 12" id="KW-1133">Transmembrane helix</keyword>
<proteinExistence type="inferred from homology"/>
<evidence type="ECO:0000256" key="2">
    <source>
        <dbReference type="ARBA" id="ARBA00004922"/>
    </source>
</evidence>
<dbReference type="GeneID" id="66081888"/>
<gene>
    <name evidence="15" type="ORF">E1B28_012813</name>
</gene>